<gene>
    <name evidence="1" type="primary">50</name>
    <name evidence="1" type="ORF">PBI_ONEUP_50</name>
</gene>
<accession>A0A160DET8</accession>
<evidence type="ECO:0000313" key="2">
    <source>
        <dbReference type="Proteomes" id="UP000204609"/>
    </source>
</evidence>
<dbReference type="OrthoDB" id="1551at10239"/>
<evidence type="ECO:0000313" key="1">
    <source>
        <dbReference type="EMBL" id="ANA86385.1"/>
    </source>
</evidence>
<keyword evidence="2" id="KW-1185">Reference proteome</keyword>
<dbReference type="RefSeq" id="YP_009274467.1">
    <property type="nucleotide sequence ID" value="NC_030917.1"/>
</dbReference>
<dbReference type="KEGG" id="vg:28800508"/>
<sequence length="601" mass="64976">MNEENKNLVAQIFEWLNFSDDIVDLLEFIGDLQEWVEAVLKALGGNFGPLSALVNELMNNAPPRWSWISDLASWNPIGDLISGLQTMLNQIGEIVRGVIVTPINNMVSNFKDWFLGLVGWQNNTTSKHQQLNNMVWQGATTQPVEENLTEQQVRDAVAALKARSESLKRENELRYSTAVPLWQGLIPGGDVTCDINMVSVRDNWVVPIAGTSGGQGFPSHDHGPGSYNSNLNLGNLYSVTANTGTAHVGPFAAFRARSDVGRNVGTFLARAVGSLTDARLSLWTYDYEKDRWMCVSVSNNCASQIGVDYGWVDATFPEEYTPSVGELMAVMWTASGSGNMLVATSFGSGDGIGNWRIPAYHSVPYGNHLNVSLTNAPTRGTAVALGVAAGWRTGRVPFCQIAPNLGQVYTLPPQYWFDDFNTANNAAYTLGGGAKIKDGHFAYQGGVVAGTHYIVYKGQMSTDEMAIEASLGGLNIVPSQIRMHTNTNGASGVAALINTADSGSAILHVVNPTDPTAMTEVKRVGGLTTGAARWRIEFDPSTSTYYIKRNGTVVLDWADPTNTASRGKGKRTGGLGCTRAAFTNSPAWDDLLIYDIDQTVE</sequence>
<protein>
    <submittedName>
        <fullName evidence="1">Minor tail protein</fullName>
    </submittedName>
</protein>
<dbReference type="GeneID" id="28800508"/>
<dbReference type="EMBL" id="KU998245">
    <property type="protein sequence ID" value="ANA86385.1"/>
    <property type="molecule type" value="Genomic_DNA"/>
</dbReference>
<organism evidence="1 2">
    <name type="scientific">Gordonia phage OneUp</name>
    <dbReference type="NCBI Taxonomy" id="1838074"/>
    <lineage>
        <taxon>Viruses</taxon>
        <taxon>Duplodnaviria</taxon>
        <taxon>Heunggongvirae</taxon>
        <taxon>Uroviricota</taxon>
        <taxon>Caudoviricetes</taxon>
        <taxon>Oneupvirus</taxon>
        <taxon>Oneupvirus oneup</taxon>
    </lineage>
</organism>
<reference evidence="2" key="1">
    <citation type="submission" date="2016-03" db="EMBL/GenBank/DDBJ databases">
        <authorList>
            <person name="Ploux O."/>
        </authorList>
    </citation>
    <scope>NUCLEOTIDE SEQUENCE [LARGE SCALE GENOMIC DNA]</scope>
</reference>
<proteinExistence type="predicted"/>
<name>A0A160DET8_9CAUD</name>
<dbReference type="Proteomes" id="UP000204609">
    <property type="component" value="Segment"/>
</dbReference>